<dbReference type="Pfam" id="PF10401">
    <property type="entry name" value="IRF-3"/>
    <property type="match status" value="1"/>
</dbReference>
<evidence type="ECO:0000256" key="7">
    <source>
        <dbReference type="SAM" id="MobiDB-lite"/>
    </source>
</evidence>
<dbReference type="PRINTS" id="PR00267">
    <property type="entry name" value="INTFRNREGFCT"/>
</dbReference>
<dbReference type="CTD" id="108700967"/>
<keyword evidence="6" id="KW-0539">Nucleus</keyword>
<dbReference type="PANTHER" id="PTHR11949:SF24">
    <property type="entry name" value="INTERFERON REGULATORY FACTOR 9"/>
    <property type="match status" value="1"/>
</dbReference>
<dbReference type="Pfam" id="PF00605">
    <property type="entry name" value="IRF"/>
    <property type="match status" value="1"/>
</dbReference>
<dbReference type="SUPFAM" id="SSF46785">
    <property type="entry name" value="Winged helix' DNA-binding domain"/>
    <property type="match status" value="1"/>
</dbReference>
<dbReference type="InterPro" id="IPR036388">
    <property type="entry name" value="WH-like_DNA-bd_sf"/>
</dbReference>
<feature type="region of interest" description="Disordered" evidence="7">
    <location>
        <begin position="192"/>
        <end position="212"/>
    </location>
</feature>
<dbReference type="GO" id="GO:0006357">
    <property type="term" value="P:regulation of transcription by RNA polymerase II"/>
    <property type="evidence" value="ECO:0000318"/>
    <property type="project" value="GO_Central"/>
</dbReference>
<dbReference type="Gene3D" id="1.10.10.10">
    <property type="entry name" value="Winged helix-like DNA-binding domain superfamily/Winged helix DNA-binding domain"/>
    <property type="match status" value="1"/>
</dbReference>
<evidence type="ECO:0000313" key="10">
    <source>
        <dbReference type="Xenbase" id="XB-GENE-17332943"/>
    </source>
</evidence>
<dbReference type="AlphaFoldDB" id="A0A1L8ET99"/>
<evidence type="ECO:0000313" key="9">
    <source>
        <dbReference type="RefSeq" id="XP_018090528.1"/>
    </source>
</evidence>
<dbReference type="KEGG" id="xla:108700967"/>
<dbReference type="SMART" id="SM01243">
    <property type="entry name" value="IRF-3"/>
    <property type="match status" value="1"/>
</dbReference>
<dbReference type="Gene3D" id="2.60.200.10">
    <property type="match status" value="1"/>
</dbReference>
<dbReference type="OMA" id="RWENREK"/>
<dbReference type="InterPro" id="IPR008984">
    <property type="entry name" value="SMAD_FHA_dom_sf"/>
</dbReference>
<dbReference type="PaxDb" id="8355-A0A1L8ET99"/>
<dbReference type="InterPro" id="IPR019471">
    <property type="entry name" value="Interferon_reg_factor-3"/>
</dbReference>
<dbReference type="AGR" id="Xenbase:XB-GENE-17332943"/>
<organism evidence="8 9">
    <name type="scientific">Xenopus laevis</name>
    <name type="common">African clawed frog</name>
    <dbReference type="NCBI Taxonomy" id="8355"/>
    <lineage>
        <taxon>Eukaryota</taxon>
        <taxon>Metazoa</taxon>
        <taxon>Chordata</taxon>
        <taxon>Craniata</taxon>
        <taxon>Vertebrata</taxon>
        <taxon>Euteleostomi</taxon>
        <taxon>Amphibia</taxon>
        <taxon>Batrachia</taxon>
        <taxon>Anura</taxon>
        <taxon>Pipoidea</taxon>
        <taxon>Pipidae</taxon>
        <taxon>Xenopodinae</taxon>
        <taxon>Xenopus</taxon>
        <taxon>Xenopus</taxon>
    </lineage>
</organism>
<dbReference type="GO" id="GO:0000981">
    <property type="term" value="F:DNA-binding transcription factor activity, RNA polymerase II-specific"/>
    <property type="evidence" value="ECO:0000318"/>
    <property type="project" value="GO_Central"/>
</dbReference>
<dbReference type="GO" id="GO:0045944">
    <property type="term" value="P:positive regulation of transcription by RNA polymerase II"/>
    <property type="evidence" value="ECO:0007669"/>
    <property type="project" value="UniProtKB-ARBA"/>
</dbReference>
<keyword evidence="3" id="KW-0238">DNA-binding</keyword>
<dbReference type="OrthoDB" id="5958224at2759"/>
<dbReference type="STRING" id="8355.A0A1L8ET99"/>
<dbReference type="SMART" id="SM00348">
    <property type="entry name" value="IRF"/>
    <property type="match status" value="1"/>
</dbReference>
<evidence type="ECO:0000256" key="6">
    <source>
        <dbReference type="ARBA" id="ARBA00023242"/>
    </source>
</evidence>
<keyword evidence="4" id="KW-0010">Activator</keyword>
<dbReference type="FunFam" id="2.60.200.10:FF:000013">
    <property type="entry name" value="Interferon regulatory factor 8"/>
    <property type="match status" value="1"/>
</dbReference>
<name>A0A1L8ET99_XENLA</name>
<proteinExistence type="predicted"/>
<dbReference type="CDD" id="cd00103">
    <property type="entry name" value="IRF"/>
    <property type="match status" value="1"/>
</dbReference>
<keyword evidence="8" id="KW-1185">Reference proteome</keyword>
<dbReference type="GeneID" id="108700967"/>
<dbReference type="Proteomes" id="UP000186698">
    <property type="component" value="Chromosome 9_10L"/>
</dbReference>
<dbReference type="InterPro" id="IPR036390">
    <property type="entry name" value="WH_DNA-bd_sf"/>
</dbReference>
<dbReference type="InterPro" id="IPR017855">
    <property type="entry name" value="SMAD-like_dom_sf"/>
</dbReference>
<feature type="region of interest" description="Disordered" evidence="7">
    <location>
        <begin position="436"/>
        <end position="455"/>
    </location>
</feature>
<feature type="compositionally biased region" description="Polar residues" evidence="7">
    <location>
        <begin position="445"/>
        <end position="455"/>
    </location>
</feature>
<dbReference type="GO" id="GO:0000978">
    <property type="term" value="F:RNA polymerase II cis-regulatory region sequence-specific DNA binding"/>
    <property type="evidence" value="ECO:0000318"/>
    <property type="project" value="GO_Central"/>
</dbReference>
<feature type="compositionally biased region" description="Basic and acidic residues" evidence="7">
    <location>
        <begin position="133"/>
        <end position="143"/>
    </location>
</feature>
<gene>
    <name evidence="9 10" type="primary">irf10.L</name>
</gene>
<dbReference type="GO" id="GO:0005634">
    <property type="term" value="C:nucleus"/>
    <property type="evidence" value="ECO:0000318"/>
    <property type="project" value="GO_Central"/>
</dbReference>
<dbReference type="PROSITE" id="PS00601">
    <property type="entry name" value="IRF_1"/>
    <property type="match status" value="1"/>
</dbReference>
<keyword evidence="5" id="KW-0804">Transcription</keyword>
<evidence type="ECO:0000313" key="8">
    <source>
        <dbReference type="Proteomes" id="UP000186698"/>
    </source>
</evidence>
<dbReference type="InterPro" id="IPR019817">
    <property type="entry name" value="Interferon_reg_fac_CS"/>
</dbReference>
<evidence type="ECO:0000256" key="2">
    <source>
        <dbReference type="ARBA" id="ARBA00023015"/>
    </source>
</evidence>
<protein>
    <submittedName>
        <fullName evidence="9">Interferon regulatory factor 4</fullName>
    </submittedName>
</protein>
<evidence type="ECO:0000256" key="1">
    <source>
        <dbReference type="ARBA" id="ARBA00004123"/>
    </source>
</evidence>
<dbReference type="PROSITE" id="PS51507">
    <property type="entry name" value="IRF_2"/>
    <property type="match status" value="1"/>
</dbReference>
<evidence type="ECO:0000256" key="3">
    <source>
        <dbReference type="ARBA" id="ARBA00023125"/>
    </source>
</evidence>
<sequence length="455" mass="52542">MAESRVQPMRLKEWLLHQIDSGRYPGLRWENPEKTMFRIPWKHAAKQDYKQQADAALFKAWAMYKGKFREGSGRADPSVWKTRLRCALNKSPDFQEVMENSQLDLSEPYKLYRIVIPTQERNEEEDQEASRSPTKDLPLKETQKPIVGDCKSSMKEETQASMKELSQHPSQEDTEKPEMEVFQIQVCKREGSPEPYRSKSLRTDTQHPTRATSCPTPIPFLWTTQHSDYRVLDLSTRNEELPSSSSLSDFWLHVRLYYQDKLVTEVTTKTVEGCRIVPWSAAPQQFSPYPSLSLEVVSLPSELPENLTPDMNIMQNLLKHLERGVLLWVAPEGVFVKRQCQIRVYWNGQLAPHSNQPNKLEREKTCKVLDTEQFLHELHMYITQGGPEPQYQIQLCFGEEYPDTSRVNTKILMMALVEPVFARELLLNARRKVIKDSKSPDLQPPGSSSAPTPPV</sequence>
<dbReference type="InterPro" id="IPR001346">
    <property type="entry name" value="Interferon_reg_fact_DNA-bd_dom"/>
</dbReference>
<dbReference type="SUPFAM" id="SSF49879">
    <property type="entry name" value="SMAD/FHA domain"/>
    <property type="match status" value="1"/>
</dbReference>
<dbReference type="Bgee" id="108700967">
    <property type="expression patterns" value="Expressed in spleen and 14 other cell types or tissues"/>
</dbReference>
<feature type="region of interest" description="Disordered" evidence="7">
    <location>
        <begin position="118"/>
        <end position="178"/>
    </location>
</feature>
<evidence type="ECO:0000256" key="5">
    <source>
        <dbReference type="ARBA" id="ARBA00023163"/>
    </source>
</evidence>
<dbReference type="GO" id="GO:0002376">
    <property type="term" value="P:immune system process"/>
    <property type="evidence" value="ECO:0000318"/>
    <property type="project" value="GO_Central"/>
</dbReference>
<dbReference type="RefSeq" id="XP_018090528.1">
    <property type="nucleotide sequence ID" value="XM_018235039.2"/>
</dbReference>
<accession>A0A1L8ET99</accession>
<dbReference type="FunFam" id="1.10.10.10:FF:000041">
    <property type="entry name" value="Interferon regulatory factor 4"/>
    <property type="match status" value="1"/>
</dbReference>
<evidence type="ECO:0000256" key="4">
    <source>
        <dbReference type="ARBA" id="ARBA00023159"/>
    </source>
</evidence>
<dbReference type="Xenbase" id="XB-GENE-17332943">
    <property type="gene designation" value="irf10.L"/>
</dbReference>
<dbReference type="PANTHER" id="PTHR11949">
    <property type="entry name" value="INTERFERON REGULATORY FACTOR"/>
    <property type="match status" value="1"/>
</dbReference>
<reference evidence="9" key="1">
    <citation type="submission" date="2025-08" db="UniProtKB">
        <authorList>
            <consortium name="RefSeq"/>
        </authorList>
    </citation>
    <scope>IDENTIFICATION</scope>
    <source>
        <strain evidence="9">J_2021</strain>
        <tissue evidence="9">Erythrocytes</tissue>
    </source>
</reference>
<keyword evidence="2" id="KW-0805">Transcription regulation</keyword>
<comment type="subcellular location">
    <subcellularLocation>
        <location evidence="1">Nucleus</location>
    </subcellularLocation>
</comment>